<dbReference type="GO" id="GO:0005524">
    <property type="term" value="F:ATP binding"/>
    <property type="evidence" value="ECO:0007669"/>
    <property type="project" value="UniProtKB-UniRule"/>
</dbReference>
<evidence type="ECO:0000256" key="1">
    <source>
        <dbReference type="PROSITE-ProRule" id="PRU10141"/>
    </source>
</evidence>
<keyword evidence="1" id="KW-0547">Nucleotide-binding</keyword>
<dbReference type="AlphaFoldDB" id="A0A1X7U2R6"/>
<dbReference type="InParanoid" id="A0A1X7U2R6"/>
<dbReference type="PROSITE" id="PS00107">
    <property type="entry name" value="PROTEIN_KINASE_ATP"/>
    <property type="match status" value="1"/>
</dbReference>
<evidence type="ECO:0008006" key="3">
    <source>
        <dbReference type="Google" id="ProtNLM"/>
    </source>
</evidence>
<evidence type="ECO:0000313" key="2">
    <source>
        <dbReference type="EnsemblMetazoa" id="Aqu2.1.21814_001"/>
    </source>
</evidence>
<dbReference type="OrthoDB" id="5952683at2759"/>
<organism evidence="2">
    <name type="scientific">Amphimedon queenslandica</name>
    <name type="common">Sponge</name>
    <dbReference type="NCBI Taxonomy" id="400682"/>
    <lineage>
        <taxon>Eukaryota</taxon>
        <taxon>Metazoa</taxon>
        <taxon>Porifera</taxon>
        <taxon>Demospongiae</taxon>
        <taxon>Heteroscleromorpha</taxon>
        <taxon>Haplosclerida</taxon>
        <taxon>Niphatidae</taxon>
        <taxon>Amphimedon</taxon>
    </lineage>
</organism>
<dbReference type="InterPro" id="IPR017441">
    <property type="entry name" value="Protein_kinase_ATP_BS"/>
</dbReference>
<proteinExistence type="predicted"/>
<sequence>MAVVKVANDWLKPIPIENVEETGKELGRGSYGVVIEVTVNGQRCAGKKLHNLISE</sequence>
<dbReference type="EnsemblMetazoa" id="Aqu2.1.21814_001">
    <property type="protein sequence ID" value="Aqu2.1.21814_001"/>
    <property type="gene ID" value="Aqu2.1.21814"/>
</dbReference>
<accession>A0A1X7U2R6</accession>
<protein>
    <recommendedName>
        <fullName evidence="3">Protein kinase domain-containing protein</fullName>
    </recommendedName>
</protein>
<name>A0A1X7U2R6_AMPQE</name>
<reference evidence="2" key="1">
    <citation type="submission" date="2017-05" db="UniProtKB">
        <authorList>
            <consortium name="EnsemblMetazoa"/>
        </authorList>
    </citation>
    <scope>IDENTIFICATION</scope>
</reference>
<keyword evidence="1" id="KW-0067">ATP-binding</keyword>
<feature type="binding site" evidence="1">
    <location>
        <position position="47"/>
    </location>
    <ligand>
        <name>ATP</name>
        <dbReference type="ChEBI" id="CHEBI:30616"/>
    </ligand>
</feature>